<feature type="domain" description="MmgE/PrpD C-terminal" evidence="3">
    <location>
        <begin position="275"/>
        <end position="433"/>
    </location>
</feature>
<dbReference type="Gene3D" id="1.10.4100.10">
    <property type="entry name" value="2-methylcitrate dehydratase PrpD"/>
    <property type="match status" value="1"/>
</dbReference>
<dbReference type="PANTHER" id="PTHR16943:SF8">
    <property type="entry name" value="2-METHYLCITRATE DEHYDRATASE"/>
    <property type="match status" value="1"/>
</dbReference>
<dbReference type="STRING" id="43064.SAMN04488086_105123"/>
<dbReference type="Pfam" id="PF03972">
    <property type="entry name" value="MmgE_PrpD_N"/>
    <property type="match status" value="1"/>
</dbReference>
<dbReference type="GO" id="GO:0016829">
    <property type="term" value="F:lyase activity"/>
    <property type="evidence" value="ECO:0007669"/>
    <property type="project" value="InterPro"/>
</dbReference>
<dbReference type="RefSeq" id="WP_086943130.1">
    <property type="nucleotide sequence ID" value="NZ_FONM01000005.1"/>
</dbReference>
<name>A0A1W1IH60_9LACT</name>
<evidence type="ECO:0000313" key="4">
    <source>
        <dbReference type="EMBL" id="SLM52362.1"/>
    </source>
</evidence>
<dbReference type="Gene3D" id="3.30.1330.120">
    <property type="entry name" value="2-methylcitrate dehydratase PrpD"/>
    <property type="match status" value="1"/>
</dbReference>
<dbReference type="SUPFAM" id="SSF103378">
    <property type="entry name" value="2-methylcitrate dehydratase PrpD"/>
    <property type="match status" value="1"/>
</dbReference>
<evidence type="ECO:0000313" key="5">
    <source>
        <dbReference type="Proteomes" id="UP000195985"/>
    </source>
</evidence>
<dbReference type="InterPro" id="IPR036148">
    <property type="entry name" value="MmgE/PrpD_sf"/>
</dbReference>
<evidence type="ECO:0000259" key="2">
    <source>
        <dbReference type="Pfam" id="PF03972"/>
    </source>
</evidence>
<evidence type="ECO:0000256" key="1">
    <source>
        <dbReference type="ARBA" id="ARBA00006174"/>
    </source>
</evidence>
<dbReference type="PANTHER" id="PTHR16943">
    <property type="entry name" value="2-METHYLCITRATE DEHYDRATASE-RELATED"/>
    <property type="match status" value="1"/>
</dbReference>
<dbReference type="InterPro" id="IPR045336">
    <property type="entry name" value="MmgE_PrpD_N"/>
</dbReference>
<dbReference type="InterPro" id="IPR005656">
    <property type="entry name" value="MmgE_PrpD"/>
</dbReference>
<organism evidence="4 5">
    <name type="scientific">Trichococcus pasteurii</name>
    <dbReference type="NCBI Taxonomy" id="43064"/>
    <lineage>
        <taxon>Bacteria</taxon>
        <taxon>Bacillati</taxon>
        <taxon>Bacillota</taxon>
        <taxon>Bacilli</taxon>
        <taxon>Lactobacillales</taxon>
        <taxon>Carnobacteriaceae</taxon>
        <taxon>Trichococcus</taxon>
    </lineage>
</organism>
<feature type="domain" description="MmgE/PrpD N-terminal" evidence="2">
    <location>
        <begin position="15"/>
        <end position="245"/>
    </location>
</feature>
<proteinExistence type="inferred from homology"/>
<gene>
    <name evidence="4" type="ORF">TPAS_2056</name>
</gene>
<sequence>MGRLTVFTETMAEEVLKSTPTDNQAALREAKRGILDFLASAFAGREDAGIAKLLHAIEEEGGNPITPLIAQGKMANRRQAALVNGFMGHALDYDDVHSDVRGHPSSVILPVLFALASGREISGKSFLDAYIIGVEVMARLGQAIGTGSYLKGWHNTSLLGGVAATFAGARLLGFTVAQMRNAVGIAVSQASGLRVQFGTEMKPLHAGLAAQQAVQSIEWTQQDFHGTEMALDSAIGFLHVYAGKEADEAVRAALTEGWGKSWRIAEPGLWFKRNPFCSAASHGADAALALAQLNLDAEAIEKIDIVFPPGGDAALIHKRPKTGEQGRFSIEYVVALALLGQPFTLGNFGSAAVSADAEKLMRKMFRSNDADHKPDPQAIPKGRFTIVRIALADGSVHSREVCVPKGSPQAPLSDAELESKWRESAPDLEVAERILQAIRGLENSSLRELEELL</sequence>
<dbReference type="Pfam" id="PF19305">
    <property type="entry name" value="MmgE_PrpD_C"/>
    <property type="match status" value="1"/>
</dbReference>
<dbReference type="EMBL" id="FWEY01000006">
    <property type="protein sequence ID" value="SLM52362.1"/>
    <property type="molecule type" value="Genomic_DNA"/>
</dbReference>
<dbReference type="InterPro" id="IPR042188">
    <property type="entry name" value="MmgE/PrpD_sf_2"/>
</dbReference>
<dbReference type="Proteomes" id="UP000195985">
    <property type="component" value="Unassembled WGS sequence"/>
</dbReference>
<dbReference type="InterPro" id="IPR045337">
    <property type="entry name" value="MmgE_PrpD_C"/>
</dbReference>
<dbReference type="AlphaFoldDB" id="A0A1W1IH60"/>
<comment type="similarity">
    <text evidence="1">Belongs to the PrpD family.</text>
</comment>
<dbReference type="OrthoDB" id="9795089at2"/>
<accession>A0A1W1IH60</accession>
<dbReference type="InterPro" id="IPR042183">
    <property type="entry name" value="MmgE/PrpD_sf_1"/>
</dbReference>
<reference evidence="5" key="1">
    <citation type="submission" date="2016-04" db="EMBL/GenBank/DDBJ databases">
        <authorList>
            <person name="Strepis N."/>
        </authorList>
    </citation>
    <scope>NUCLEOTIDE SEQUENCE [LARGE SCALE GENOMIC DNA]</scope>
</reference>
<keyword evidence="5" id="KW-1185">Reference proteome</keyword>
<evidence type="ECO:0000259" key="3">
    <source>
        <dbReference type="Pfam" id="PF19305"/>
    </source>
</evidence>
<protein>
    <submittedName>
        <fullName evidence="4">Mmge/prpd</fullName>
    </submittedName>
</protein>